<evidence type="ECO:0000256" key="1">
    <source>
        <dbReference type="SAM" id="Coils"/>
    </source>
</evidence>
<dbReference type="EMBL" id="WTPW01002079">
    <property type="protein sequence ID" value="KAF0398424.1"/>
    <property type="molecule type" value="Genomic_DNA"/>
</dbReference>
<feature type="coiled-coil region" evidence="1">
    <location>
        <begin position="16"/>
        <end position="65"/>
    </location>
</feature>
<dbReference type="Proteomes" id="UP000439903">
    <property type="component" value="Unassembled WGS sequence"/>
</dbReference>
<gene>
    <name evidence="3" type="ORF">F8M41_009824</name>
</gene>
<comment type="caution">
    <text evidence="3">The sequence shown here is derived from an EMBL/GenBank/DDBJ whole genome shotgun (WGS) entry which is preliminary data.</text>
</comment>
<dbReference type="AlphaFoldDB" id="A0A8H4A1P8"/>
<evidence type="ECO:0000256" key="2">
    <source>
        <dbReference type="SAM" id="MobiDB-lite"/>
    </source>
</evidence>
<proteinExistence type="predicted"/>
<feature type="region of interest" description="Disordered" evidence="2">
    <location>
        <begin position="73"/>
        <end position="95"/>
    </location>
</feature>
<accession>A0A8H4A1P8</accession>
<organism evidence="3 4">
    <name type="scientific">Gigaspora margarita</name>
    <dbReference type="NCBI Taxonomy" id="4874"/>
    <lineage>
        <taxon>Eukaryota</taxon>
        <taxon>Fungi</taxon>
        <taxon>Fungi incertae sedis</taxon>
        <taxon>Mucoromycota</taxon>
        <taxon>Glomeromycotina</taxon>
        <taxon>Glomeromycetes</taxon>
        <taxon>Diversisporales</taxon>
        <taxon>Gigasporaceae</taxon>
        <taxon>Gigaspora</taxon>
    </lineage>
</organism>
<sequence>MSNPSSQVSISNLNVLRKKENIIESQEINSESENNNGFEEDASIYNRTESEIDLSTENLQEVESDLTYMATSTATSTAATSTATSTVTSHESSWV</sequence>
<evidence type="ECO:0000313" key="3">
    <source>
        <dbReference type="EMBL" id="KAF0398424.1"/>
    </source>
</evidence>
<keyword evidence="1" id="KW-0175">Coiled coil</keyword>
<name>A0A8H4A1P8_GIGMA</name>
<evidence type="ECO:0000313" key="4">
    <source>
        <dbReference type="Proteomes" id="UP000439903"/>
    </source>
</evidence>
<keyword evidence="4" id="KW-1185">Reference proteome</keyword>
<reference evidence="3 4" key="1">
    <citation type="journal article" date="2019" name="Environ. Microbiol.">
        <title>At the nexus of three kingdoms: the genome of the mycorrhizal fungus Gigaspora margarita provides insights into plant, endobacterial and fungal interactions.</title>
        <authorList>
            <person name="Venice F."/>
            <person name="Ghignone S."/>
            <person name="Salvioli di Fossalunga A."/>
            <person name="Amselem J."/>
            <person name="Novero M."/>
            <person name="Xianan X."/>
            <person name="Sedzielewska Toro K."/>
            <person name="Morin E."/>
            <person name="Lipzen A."/>
            <person name="Grigoriev I.V."/>
            <person name="Henrissat B."/>
            <person name="Martin F.M."/>
            <person name="Bonfante P."/>
        </authorList>
    </citation>
    <scope>NUCLEOTIDE SEQUENCE [LARGE SCALE GENOMIC DNA]</scope>
    <source>
        <strain evidence="3 4">BEG34</strain>
    </source>
</reference>
<feature type="compositionally biased region" description="Low complexity" evidence="2">
    <location>
        <begin position="73"/>
        <end position="89"/>
    </location>
</feature>
<protein>
    <submittedName>
        <fullName evidence="3">Uncharacterized protein</fullName>
    </submittedName>
</protein>